<organism evidence="2 3">
    <name type="scientific">Caldivirga maquilingensis (strain ATCC 700844 / DSM 13496 / JCM 10307 / IC-167)</name>
    <dbReference type="NCBI Taxonomy" id="397948"/>
    <lineage>
        <taxon>Archaea</taxon>
        <taxon>Thermoproteota</taxon>
        <taxon>Thermoprotei</taxon>
        <taxon>Thermoproteales</taxon>
        <taxon>Thermoproteaceae</taxon>
        <taxon>Caldivirga</taxon>
    </lineage>
</organism>
<reference evidence="2 3" key="1">
    <citation type="submission" date="2007-10" db="EMBL/GenBank/DDBJ databases">
        <title>Complete sequence of Caldivirga maquilingensis IC-167.</title>
        <authorList>
            <consortium name="US DOE Joint Genome Institute"/>
            <person name="Copeland A."/>
            <person name="Lucas S."/>
            <person name="Lapidus A."/>
            <person name="Barry K."/>
            <person name="Glavina del Rio T."/>
            <person name="Dalin E."/>
            <person name="Tice H."/>
            <person name="Pitluck S."/>
            <person name="Saunders E."/>
            <person name="Brettin T."/>
            <person name="Bruce D."/>
            <person name="Detter J.C."/>
            <person name="Han C."/>
            <person name="Schmutz J."/>
            <person name="Larimer F."/>
            <person name="Land M."/>
            <person name="Hauser L."/>
            <person name="Kyrpides N."/>
            <person name="Ivanova N."/>
            <person name="Biddle J.F."/>
            <person name="Zhang Z."/>
            <person name="Fitz-Gibbon S.T."/>
            <person name="Lowe T.M."/>
            <person name="Saltikov C."/>
            <person name="House C.H."/>
            <person name="Richardson P."/>
        </authorList>
    </citation>
    <scope>NUCLEOTIDE SEQUENCE [LARGE SCALE GENOMIC DNA]</scope>
    <source>
        <strain evidence="3">ATCC 700844 / DSM 13496 / JCM 10307 / IC-167</strain>
    </source>
</reference>
<sequence>MSAFKIFLLISIPLISLSLILIYGTALIAPSIVRISTPQSMPYAQASNVIVNASGVYVIVSVVNNGFNFTPTSGWVLIANTGELGNLTIINGTLAVSRMGLEPGYVVMSSAGVRGVVKGYLDGAPAEIAFFSIVPIHVANTVALSSVNYSNCVLVLIFNVSSIVPVRLWGIVNMSLYTVVGHEYVLNTMNVVFNESVYVPAGDHTVNITIPIMPFYDVDRFIYVYDCNLKGDVAYALYLPISITYYYPTVNQTVNTVIFKSFTG</sequence>
<keyword evidence="1" id="KW-0472">Membrane</keyword>
<dbReference type="EMBL" id="CP000852">
    <property type="protein sequence ID" value="ABW00975.1"/>
    <property type="molecule type" value="Genomic_DNA"/>
</dbReference>
<evidence type="ECO:0000313" key="3">
    <source>
        <dbReference type="Proteomes" id="UP000001137"/>
    </source>
</evidence>
<evidence type="ECO:0000256" key="1">
    <source>
        <dbReference type="SAM" id="Phobius"/>
    </source>
</evidence>
<feature type="transmembrane region" description="Helical" evidence="1">
    <location>
        <begin position="6"/>
        <end position="33"/>
    </location>
</feature>
<dbReference type="eggNOG" id="arCOG10174">
    <property type="taxonomic scope" value="Archaea"/>
</dbReference>
<gene>
    <name evidence="2" type="ordered locus">Cmaq_0123</name>
</gene>
<dbReference type="HOGENOM" id="CLU_1072083_0_0_2"/>
<keyword evidence="3" id="KW-1185">Reference proteome</keyword>
<keyword evidence="1" id="KW-0812">Transmembrane</keyword>
<dbReference type="STRING" id="397948.Cmaq_0123"/>
<accession>A8MA43</accession>
<dbReference type="KEGG" id="cma:Cmaq_0123"/>
<evidence type="ECO:0000313" key="2">
    <source>
        <dbReference type="EMBL" id="ABW00975.1"/>
    </source>
</evidence>
<proteinExistence type="predicted"/>
<keyword evidence="1" id="KW-1133">Transmembrane helix</keyword>
<name>A8MA43_CALMQ</name>
<dbReference type="AlphaFoldDB" id="A8MA43"/>
<dbReference type="Proteomes" id="UP000001137">
    <property type="component" value="Chromosome"/>
</dbReference>
<protein>
    <submittedName>
        <fullName evidence="2">Uncharacterized protein</fullName>
    </submittedName>
</protein>